<dbReference type="Pfam" id="PF13472">
    <property type="entry name" value="Lipase_GDSL_2"/>
    <property type="match status" value="1"/>
</dbReference>
<dbReference type="RefSeq" id="WP_051601189.1">
    <property type="nucleotide sequence ID" value="NZ_AWFF01000030.1"/>
</dbReference>
<dbReference type="SUPFAM" id="SSF52266">
    <property type="entry name" value="SGNH hydrolase"/>
    <property type="match status" value="1"/>
</dbReference>
<evidence type="ECO:0000256" key="1">
    <source>
        <dbReference type="SAM" id="SignalP"/>
    </source>
</evidence>
<comment type="caution">
    <text evidence="3">The sequence shown here is derived from an EMBL/GenBank/DDBJ whole genome shotgun (WGS) entry which is preliminary data.</text>
</comment>
<dbReference type="PATRIC" id="fig|1280946.3.peg.1186"/>
<feature type="domain" description="SGNH hydrolase-type esterase" evidence="2">
    <location>
        <begin position="108"/>
        <end position="270"/>
    </location>
</feature>
<dbReference type="Gene3D" id="3.40.50.1110">
    <property type="entry name" value="SGNH hydrolase"/>
    <property type="match status" value="1"/>
</dbReference>
<reference evidence="3 4" key="1">
    <citation type="journal article" date="2014" name="Antonie Van Leeuwenhoek">
        <title>Hyphomonas beringensis sp. nov. and Hyphomonas chukchiensis sp. nov., isolated from surface seawater of the Bering Sea and Chukchi Sea.</title>
        <authorList>
            <person name="Li C."/>
            <person name="Lai Q."/>
            <person name="Li G."/>
            <person name="Dong C."/>
            <person name="Wang J."/>
            <person name="Liao Y."/>
            <person name="Shao Z."/>
        </authorList>
    </citation>
    <scope>NUCLEOTIDE SEQUENCE [LARGE SCALE GENOMIC DNA]</scope>
    <source>
        <strain evidence="3 4">25B14_1</strain>
    </source>
</reference>
<dbReference type="InterPro" id="IPR051532">
    <property type="entry name" value="Ester_Hydrolysis_Enzymes"/>
</dbReference>
<accession>A0A062UH25</accession>
<keyword evidence="1" id="KW-0732">Signal</keyword>
<proteinExistence type="predicted"/>
<dbReference type="eggNOG" id="COG2755">
    <property type="taxonomic scope" value="Bacteria"/>
</dbReference>
<dbReference type="AlphaFoldDB" id="A0A062UH25"/>
<dbReference type="CDD" id="cd04501">
    <property type="entry name" value="SGNH_hydrolase_like_4"/>
    <property type="match status" value="1"/>
</dbReference>
<dbReference type="OrthoDB" id="9794725at2"/>
<protein>
    <recommendedName>
        <fullName evidence="2">SGNH hydrolase-type esterase domain-containing protein</fullName>
    </recommendedName>
</protein>
<dbReference type="EMBL" id="AWFF01000030">
    <property type="protein sequence ID" value="KCZ55435.1"/>
    <property type="molecule type" value="Genomic_DNA"/>
</dbReference>
<keyword evidence="4" id="KW-1185">Reference proteome</keyword>
<evidence type="ECO:0000259" key="2">
    <source>
        <dbReference type="Pfam" id="PF13472"/>
    </source>
</evidence>
<dbReference type="Proteomes" id="UP000027037">
    <property type="component" value="Unassembled WGS sequence"/>
</dbReference>
<sequence>MKLTHTFLASMAAVSLGMAAHSEEPVAAPAPHVCPELSPEGAVFMEGVVERMMDPDSNFTHASVLSAPEFPEIRARDERLLKEDWGNVCKYQKDNETVLEGQAPKVVFMGDSITEFWRVGDKELFTDGVIDRGISGQTSSQMLVRFWQDVVALKPQAVHIMAGTNDLAENTGYVSDEAYKNNIRSMTTLAQSNDIAVILASIPPADVFGWRPELQPAKRIDTLNAWLEDYAAEVGAVYVDYHSLLSEDGKGMTPKYTPDGVHPNRLGYAAIHDTAEAAITKALQD</sequence>
<dbReference type="GO" id="GO:0004622">
    <property type="term" value="F:phosphatidylcholine lysophospholipase activity"/>
    <property type="evidence" value="ECO:0007669"/>
    <property type="project" value="TreeGrafter"/>
</dbReference>
<dbReference type="InterPro" id="IPR036514">
    <property type="entry name" value="SGNH_hydro_sf"/>
</dbReference>
<name>A0A062UH25_9PROT</name>
<dbReference type="InterPro" id="IPR013830">
    <property type="entry name" value="SGNH_hydro"/>
</dbReference>
<evidence type="ECO:0000313" key="3">
    <source>
        <dbReference type="EMBL" id="KCZ55435.1"/>
    </source>
</evidence>
<dbReference type="PANTHER" id="PTHR30383:SF5">
    <property type="entry name" value="SGNH HYDROLASE-TYPE ESTERASE DOMAIN-CONTAINING PROTEIN"/>
    <property type="match status" value="1"/>
</dbReference>
<feature type="chain" id="PRO_5001615135" description="SGNH hydrolase-type esterase domain-containing protein" evidence="1">
    <location>
        <begin position="20"/>
        <end position="285"/>
    </location>
</feature>
<evidence type="ECO:0000313" key="4">
    <source>
        <dbReference type="Proteomes" id="UP000027037"/>
    </source>
</evidence>
<feature type="signal peptide" evidence="1">
    <location>
        <begin position="1"/>
        <end position="19"/>
    </location>
</feature>
<dbReference type="PANTHER" id="PTHR30383">
    <property type="entry name" value="THIOESTERASE 1/PROTEASE 1/LYSOPHOSPHOLIPASE L1"/>
    <property type="match status" value="1"/>
</dbReference>
<organism evidence="3 4">
    <name type="scientific">Hyphomonas beringensis</name>
    <dbReference type="NCBI Taxonomy" id="1280946"/>
    <lineage>
        <taxon>Bacteria</taxon>
        <taxon>Pseudomonadati</taxon>
        <taxon>Pseudomonadota</taxon>
        <taxon>Alphaproteobacteria</taxon>
        <taxon>Hyphomonadales</taxon>
        <taxon>Hyphomonadaceae</taxon>
        <taxon>Hyphomonas</taxon>
    </lineage>
</organism>
<gene>
    <name evidence="3" type="ORF">HY29_11975</name>
</gene>
<dbReference type="STRING" id="1280946.HY29_11975"/>